<keyword evidence="1" id="KW-0732">Signal</keyword>
<dbReference type="Proteomes" id="UP000249402">
    <property type="component" value="Unassembled WGS sequence"/>
</dbReference>
<dbReference type="RefSeq" id="XP_025576661.1">
    <property type="nucleotide sequence ID" value="XM_025723135.1"/>
</dbReference>
<evidence type="ECO:0000313" key="3">
    <source>
        <dbReference type="Proteomes" id="UP000249402"/>
    </source>
</evidence>
<accession>A0A395H7Z4</accession>
<name>A0A395H7Z4_9EURO</name>
<feature type="signal peptide" evidence="1">
    <location>
        <begin position="1"/>
        <end position="17"/>
    </location>
</feature>
<dbReference type="GeneID" id="37228000"/>
<proteinExistence type="predicted"/>
<keyword evidence="3" id="KW-1185">Reference proteome</keyword>
<sequence>MRFLWLLLAWLALAASADLLIAGKDPLKREVSGATKCGLEIVDGSTSTSTKRSVGYIRLERNATGATTTTTKALAKRMRLPGQSLGLFYQEEFTKLSKRVVTRGSAPKATWLSAAIMQEFGRLRRKEWSTGIEGLKGCTTMYIISRKGVYVTHWWENISFDPDAIWREPENESDDELTPEDLFQLTVLDMLTDGGKYHAKLDGDLIEDDYIRAYLIRPIKAYRQYDDPTEADYTEQWNQIRAKVGELVPTLQDQSRWTDITYEAVEDENELDDPITVRGRNLFKYDKAQDIGGGQTQKWAMLWVEGRTEPYHQDKW</sequence>
<evidence type="ECO:0000256" key="1">
    <source>
        <dbReference type="SAM" id="SignalP"/>
    </source>
</evidence>
<gene>
    <name evidence="2" type="ORF">BO80DRAFT_472326</name>
</gene>
<dbReference type="EMBL" id="KZ824431">
    <property type="protein sequence ID" value="RAL02334.1"/>
    <property type="molecule type" value="Genomic_DNA"/>
</dbReference>
<dbReference type="AlphaFoldDB" id="A0A395H7Z4"/>
<evidence type="ECO:0000313" key="2">
    <source>
        <dbReference type="EMBL" id="RAL02334.1"/>
    </source>
</evidence>
<reference evidence="2 3" key="1">
    <citation type="submission" date="2018-02" db="EMBL/GenBank/DDBJ databases">
        <title>The genomes of Aspergillus section Nigri reveals drivers in fungal speciation.</title>
        <authorList>
            <consortium name="DOE Joint Genome Institute"/>
            <person name="Vesth T.C."/>
            <person name="Nybo J."/>
            <person name="Theobald S."/>
            <person name="Brandl J."/>
            <person name="Frisvad J.C."/>
            <person name="Nielsen K.F."/>
            <person name="Lyhne E.K."/>
            <person name="Kogle M.E."/>
            <person name="Kuo A."/>
            <person name="Riley R."/>
            <person name="Clum A."/>
            <person name="Nolan M."/>
            <person name="Lipzen A."/>
            <person name="Salamov A."/>
            <person name="Henrissat B."/>
            <person name="Wiebenga A."/>
            <person name="De vries R.P."/>
            <person name="Grigoriev I.V."/>
            <person name="Mortensen U.H."/>
            <person name="Andersen M.R."/>
            <person name="Baker S.E."/>
        </authorList>
    </citation>
    <scope>NUCLEOTIDE SEQUENCE [LARGE SCALE GENOMIC DNA]</scope>
    <source>
        <strain evidence="2 3">CBS 121593</strain>
    </source>
</reference>
<protein>
    <submittedName>
        <fullName evidence="2">Uncharacterized protein</fullName>
    </submittedName>
</protein>
<dbReference type="VEuPathDB" id="FungiDB:BO80DRAFT_472326"/>
<dbReference type="OrthoDB" id="3886018at2759"/>
<dbReference type="STRING" id="1448316.A0A395H7Z4"/>
<feature type="chain" id="PRO_5017457178" evidence="1">
    <location>
        <begin position="18"/>
        <end position="316"/>
    </location>
</feature>
<organism evidence="2 3">
    <name type="scientific">Aspergillus ibericus CBS 121593</name>
    <dbReference type="NCBI Taxonomy" id="1448316"/>
    <lineage>
        <taxon>Eukaryota</taxon>
        <taxon>Fungi</taxon>
        <taxon>Dikarya</taxon>
        <taxon>Ascomycota</taxon>
        <taxon>Pezizomycotina</taxon>
        <taxon>Eurotiomycetes</taxon>
        <taxon>Eurotiomycetidae</taxon>
        <taxon>Eurotiales</taxon>
        <taxon>Aspergillaceae</taxon>
        <taxon>Aspergillus</taxon>
        <taxon>Aspergillus subgen. Circumdati</taxon>
    </lineage>
</organism>